<dbReference type="STRING" id="1123308.GCA_000380085_01743"/>
<evidence type="ECO:0000256" key="3">
    <source>
        <dbReference type="ARBA" id="ARBA00023015"/>
    </source>
</evidence>
<dbReference type="EMBL" id="LT906439">
    <property type="protein sequence ID" value="SNU89316.1"/>
    <property type="molecule type" value="Genomic_DNA"/>
</dbReference>
<dbReference type="SUPFAM" id="SSF52794">
    <property type="entry name" value="PTS system IIB component-like"/>
    <property type="match status" value="1"/>
</dbReference>
<dbReference type="CDD" id="cd05568">
    <property type="entry name" value="PTS_IIB_bgl_like"/>
    <property type="match status" value="1"/>
</dbReference>
<dbReference type="AlphaFoldDB" id="A0A239SVE9"/>
<evidence type="ECO:0000259" key="6">
    <source>
        <dbReference type="PROSITE" id="PS51372"/>
    </source>
</evidence>
<dbReference type="Pfam" id="PF00874">
    <property type="entry name" value="PRD"/>
    <property type="match status" value="1"/>
</dbReference>
<dbReference type="OrthoDB" id="3239954at2"/>
<dbReference type="KEGG" id="smen:SAMEA4412692_1441"/>
<dbReference type="Pfam" id="PF08279">
    <property type="entry name" value="HTH_11"/>
    <property type="match status" value="1"/>
</dbReference>
<dbReference type="eggNOG" id="COG3711">
    <property type="taxonomic scope" value="Bacteria"/>
</dbReference>
<dbReference type="PANTHER" id="PTHR30185:SF18">
    <property type="entry name" value="TRANSCRIPTIONAL REGULATOR MTLR"/>
    <property type="match status" value="1"/>
</dbReference>
<dbReference type="InterPro" id="IPR036634">
    <property type="entry name" value="PRD_sf"/>
</dbReference>
<feature type="domain" description="PRD" evidence="6">
    <location>
        <begin position="293"/>
        <end position="401"/>
    </location>
</feature>
<dbReference type="Gene3D" id="3.40.50.2300">
    <property type="match status" value="1"/>
</dbReference>
<accession>A0A239SVE9</accession>
<dbReference type="InterPro" id="IPR007737">
    <property type="entry name" value="Mga_HTH"/>
</dbReference>
<reference evidence="7 8" key="1">
    <citation type="submission" date="2017-06" db="EMBL/GenBank/DDBJ databases">
        <authorList>
            <consortium name="Pathogen Informatics"/>
        </authorList>
    </citation>
    <scope>NUCLEOTIDE SEQUENCE [LARGE SCALE GENOMIC DNA]</scope>
    <source>
        <strain evidence="7 8">NCTC13788</strain>
    </source>
</reference>
<dbReference type="InterPro" id="IPR036095">
    <property type="entry name" value="PTS_EIIB-like_sf"/>
</dbReference>
<keyword evidence="2" id="KW-0677">Repeat</keyword>
<proteinExistence type="predicted"/>
<evidence type="ECO:0000256" key="4">
    <source>
        <dbReference type="ARBA" id="ARBA00023159"/>
    </source>
</evidence>
<evidence type="ECO:0000256" key="2">
    <source>
        <dbReference type="ARBA" id="ARBA00022737"/>
    </source>
</evidence>
<dbReference type="GO" id="GO:0009401">
    <property type="term" value="P:phosphoenolpyruvate-dependent sugar phosphotransferase system"/>
    <property type="evidence" value="ECO:0007669"/>
    <property type="project" value="InterPro"/>
</dbReference>
<keyword evidence="4" id="KW-0010">Activator</keyword>
<dbReference type="InterPro" id="IPR036388">
    <property type="entry name" value="WH-like_DNA-bd_sf"/>
</dbReference>
<keyword evidence="1" id="KW-0808">Transferase</keyword>
<dbReference type="Gene3D" id="1.10.10.10">
    <property type="entry name" value="Winged helix-like DNA-binding domain superfamily/Winged helix DNA-binding domain"/>
    <property type="match status" value="1"/>
</dbReference>
<dbReference type="RefSeq" id="WP_018374281.1">
    <property type="nucleotide sequence ID" value="NZ_LT906439.1"/>
</dbReference>
<keyword evidence="3" id="KW-0805">Transcription regulation</keyword>
<dbReference type="PROSITE" id="PS51372">
    <property type="entry name" value="PRD_2"/>
    <property type="match status" value="2"/>
</dbReference>
<evidence type="ECO:0000313" key="7">
    <source>
        <dbReference type="EMBL" id="SNU89316.1"/>
    </source>
</evidence>
<dbReference type="GO" id="GO:0008982">
    <property type="term" value="F:protein-N(PI)-phosphohistidine-sugar phosphotransferase activity"/>
    <property type="evidence" value="ECO:0007669"/>
    <property type="project" value="InterPro"/>
</dbReference>
<evidence type="ECO:0000256" key="1">
    <source>
        <dbReference type="ARBA" id="ARBA00022679"/>
    </source>
</evidence>
<keyword evidence="8" id="KW-1185">Reference proteome</keyword>
<organism evidence="7 8">
    <name type="scientific">Streptococcus merionis</name>
    <dbReference type="NCBI Taxonomy" id="400065"/>
    <lineage>
        <taxon>Bacteria</taxon>
        <taxon>Bacillati</taxon>
        <taxon>Bacillota</taxon>
        <taxon>Bacilli</taxon>
        <taxon>Lactobacillales</taxon>
        <taxon>Streptococcaceae</taxon>
        <taxon>Streptococcus</taxon>
    </lineage>
</organism>
<gene>
    <name evidence="7" type="primary">alsR</name>
    <name evidence="7" type="ORF">SAMEA4412692_01441</name>
</gene>
<dbReference type="Gene3D" id="1.10.1790.10">
    <property type="entry name" value="PRD domain"/>
    <property type="match status" value="2"/>
</dbReference>
<dbReference type="InterPro" id="IPR011608">
    <property type="entry name" value="PRD"/>
</dbReference>
<sequence length="496" mass="57669">MIKNQNIEKLLMILSNEIDYVTAKYLAEKIEISEKSVYRFIKLINQQYPEDDPLIISEKGRGFLLVKHNRSVDSLIYQLMETTPEGRQARELEKLLRSAPQPIAIYQLSQAFFVSESVILKDRQELQKKLNPYGLNLILRKGMLSINGSEVSIRKAIIDLNPTFQTLDLDNLFKDNDNAVNFEIAQFVQREISLLEERIGGRLPYPYDINLFSHIYIMIDRVTKRKRSLDFQMTIKRVAYDNPLMLESRRVIHHIENYIGQKIEAEEVLYLYHYLISSRFQHSSREVEDEVMTFPPRVTEITSAYFSNMNGTVNYSVDIQSPMFKDLANHVSPLLNRLENNICIKNSLLKEIEMNYNDIFLELEKVSQKISLDYQLPAISKDEIGFLTLYFARFRETTKKTVNTVIMCTTGIGTSELLKFKIENSINGITILDVIAYSDIVSIFRTYPNMDLLITTVDVDVPEKVAKIIVSAFFKEGDRRRLQRKIEAIQYGKEMD</sequence>
<evidence type="ECO:0000256" key="5">
    <source>
        <dbReference type="ARBA" id="ARBA00023163"/>
    </source>
</evidence>
<dbReference type="Pfam" id="PF05043">
    <property type="entry name" value="Mga"/>
    <property type="match status" value="1"/>
</dbReference>
<name>A0A239SVE9_9STRE</name>
<dbReference type="SUPFAM" id="SSF63520">
    <property type="entry name" value="PTS-regulatory domain, PRD"/>
    <property type="match status" value="2"/>
</dbReference>
<dbReference type="InterPro" id="IPR050661">
    <property type="entry name" value="BglG_antiterminators"/>
</dbReference>
<feature type="domain" description="PRD" evidence="6">
    <location>
        <begin position="179"/>
        <end position="285"/>
    </location>
</feature>
<dbReference type="InterPro" id="IPR013196">
    <property type="entry name" value="HTH_11"/>
</dbReference>
<protein>
    <submittedName>
        <fullName evidence="7">Transcriptional antiterminator</fullName>
    </submittedName>
</protein>
<dbReference type="GO" id="GO:0006355">
    <property type="term" value="P:regulation of DNA-templated transcription"/>
    <property type="evidence" value="ECO:0007669"/>
    <property type="project" value="InterPro"/>
</dbReference>
<keyword evidence="5" id="KW-0804">Transcription</keyword>
<dbReference type="Proteomes" id="UP000215185">
    <property type="component" value="Chromosome 1"/>
</dbReference>
<dbReference type="PANTHER" id="PTHR30185">
    <property type="entry name" value="CRYPTIC BETA-GLUCOSIDE BGL OPERON ANTITERMINATOR"/>
    <property type="match status" value="1"/>
</dbReference>
<evidence type="ECO:0000313" key="8">
    <source>
        <dbReference type="Proteomes" id="UP000215185"/>
    </source>
</evidence>